<sequence>MQQLNNLLRGATFFQHAGVSIVYVFMPILAQSLTSNIFEVGLTIASFFLAQILSGLYFGRISDARGVRLTFIRIGFIGCAAMFGLHYIADNSFYLLLVRLGAGVTSGMMVPAMLAYTYESGKDKSKVASVISFHALGWLAGIVAAGVANNEKTIFLISASLFLAGLVFSARMPNYTMAKEVESGTTKKVIAKNKYLFLSLLLRHIGATSVWTILPLVLTQAFGAKLYEVSIVYVANTASAFVLMNLMGGKITTHNITKFKIGIGLTVLVFAGMAVMSDWWMAIPCMALVGVTWAFLYIGGSIHLMENNPKSTSTGVFNSTISIANVIGPVVAGSIAFWYGHVMVMYFAVVVCSVAFLVSLKIKK</sequence>
<dbReference type="InterPro" id="IPR011701">
    <property type="entry name" value="MFS"/>
</dbReference>
<evidence type="ECO:0000313" key="2">
    <source>
        <dbReference type="EMBL" id="AJZ76488.1"/>
    </source>
</evidence>
<keyword evidence="3" id="KW-1185">Reference proteome</keyword>
<gene>
    <name evidence="2" type="ORF">SU86_009125</name>
</gene>
<dbReference type="Gene3D" id="1.20.1250.20">
    <property type="entry name" value="MFS general substrate transporter like domains"/>
    <property type="match status" value="1"/>
</dbReference>
<reference evidence="2 3" key="1">
    <citation type="journal article" date="2016" name="Sci. Rep.">
        <title>A novel ammonia-oxidizing archaeon from wastewater treatment plant: Its enrichment, physiological and genomic characteristics.</title>
        <authorList>
            <person name="Li Y."/>
            <person name="Ding K."/>
            <person name="Wen X."/>
            <person name="Zhang B."/>
            <person name="Shen B."/>
            <person name="Yang Y."/>
        </authorList>
    </citation>
    <scope>NUCLEOTIDE SEQUENCE [LARGE SCALE GENOMIC DNA]</scope>
    <source>
        <strain evidence="2 3">SAT1</strain>
    </source>
</reference>
<dbReference type="SUPFAM" id="SSF103473">
    <property type="entry name" value="MFS general substrate transporter"/>
    <property type="match status" value="1"/>
</dbReference>
<protein>
    <submittedName>
        <fullName evidence="2">Permease</fullName>
    </submittedName>
</protein>
<dbReference type="AlphaFoldDB" id="A0A3G1B4H1"/>
<feature type="transmembrane region" description="Helical" evidence="1">
    <location>
        <begin position="281"/>
        <end position="304"/>
    </location>
</feature>
<feature type="transmembrane region" description="Helical" evidence="1">
    <location>
        <begin position="344"/>
        <end position="362"/>
    </location>
</feature>
<dbReference type="PANTHER" id="PTHR23526:SF2">
    <property type="entry name" value="MAJOR FACILITATOR SUPERFAMILY (MFS) PROFILE DOMAIN-CONTAINING PROTEIN"/>
    <property type="match status" value="1"/>
</dbReference>
<feature type="transmembrane region" description="Helical" evidence="1">
    <location>
        <begin position="12"/>
        <end position="30"/>
    </location>
</feature>
<feature type="transmembrane region" description="Helical" evidence="1">
    <location>
        <begin position="259"/>
        <end position="275"/>
    </location>
</feature>
<dbReference type="InterPro" id="IPR036259">
    <property type="entry name" value="MFS_trans_sf"/>
</dbReference>
<dbReference type="STRING" id="1603555.SU86_009125"/>
<dbReference type="Pfam" id="PF07690">
    <property type="entry name" value="MFS_1"/>
    <property type="match status" value="1"/>
</dbReference>
<dbReference type="GO" id="GO:0022857">
    <property type="term" value="F:transmembrane transporter activity"/>
    <property type="evidence" value="ECO:0007669"/>
    <property type="project" value="InterPro"/>
</dbReference>
<organism evidence="2 3">
    <name type="scientific">Candidatus Nitrosotenuis cloacae</name>
    <dbReference type="NCBI Taxonomy" id="1603555"/>
    <lineage>
        <taxon>Archaea</taxon>
        <taxon>Nitrososphaerota</taxon>
        <taxon>Candidatus Nitrosotenuis</taxon>
    </lineage>
</organism>
<feature type="transmembrane region" description="Helical" evidence="1">
    <location>
        <begin position="154"/>
        <end position="174"/>
    </location>
</feature>
<accession>A0A3G1B4H1</accession>
<name>A0A3G1B4H1_9ARCH</name>
<feature type="transmembrane region" description="Helical" evidence="1">
    <location>
        <begin position="127"/>
        <end position="148"/>
    </location>
</feature>
<keyword evidence="1" id="KW-1133">Transmembrane helix</keyword>
<dbReference type="EMBL" id="CP011097">
    <property type="protein sequence ID" value="AJZ76488.1"/>
    <property type="molecule type" value="Genomic_DNA"/>
</dbReference>
<feature type="transmembrane region" description="Helical" evidence="1">
    <location>
        <begin position="230"/>
        <end position="247"/>
    </location>
</feature>
<dbReference type="RefSeq" id="WP_048187295.1">
    <property type="nucleotide sequence ID" value="NZ_CP011097.1"/>
</dbReference>
<keyword evidence="1" id="KW-0472">Membrane</keyword>
<dbReference type="InterPro" id="IPR052528">
    <property type="entry name" value="Sugar_transport-like"/>
</dbReference>
<evidence type="ECO:0000256" key="1">
    <source>
        <dbReference type="SAM" id="Phobius"/>
    </source>
</evidence>
<evidence type="ECO:0000313" key="3">
    <source>
        <dbReference type="Proteomes" id="UP000266745"/>
    </source>
</evidence>
<feature type="transmembrane region" description="Helical" evidence="1">
    <location>
        <begin position="195"/>
        <end position="218"/>
    </location>
</feature>
<proteinExistence type="predicted"/>
<feature type="transmembrane region" description="Helical" evidence="1">
    <location>
        <begin position="70"/>
        <end position="88"/>
    </location>
</feature>
<feature type="transmembrane region" description="Helical" evidence="1">
    <location>
        <begin position="36"/>
        <end position="58"/>
    </location>
</feature>
<dbReference type="PANTHER" id="PTHR23526">
    <property type="entry name" value="INTEGRAL MEMBRANE TRANSPORT PROTEIN-RELATED"/>
    <property type="match status" value="1"/>
</dbReference>
<dbReference type="GeneID" id="24874724"/>
<feature type="transmembrane region" description="Helical" evidence="1">
    <location>
        <begin position="316"/>
        <end position="338"/>
    </location>
</feature>
<dbReference type="Proteomes" id="UP000266745">
    <property type="component" value="Chromosome"/>
</dbReference>
<feature type="transmembrane region" description="Helical" evidence="1">
    <location>
        <begin position="94"/>
        <end position="115"/>
    </location>
</feature>
<keyword evidence="1" id="KW-0812">Transmembrane</keyword>
<dbReference type="KEGG" id="tah:SU86_009125"/>
<dbReference type="OrthoDB" id="117970at2157"/>